<evidence type="ECO:0000313" key="1">
    <source>
        <dbReference type="EMBL" id="SEI12296.1"/>
    </source>
</evidence>
<reference evidence="2" key="1">
    <citation type="submission" date="2016-10" db="EMBL/GenBank/DDBJ databases">
        <authorList>
            <person name="Varghese N."/>
            <person name="Submissions S."/>
        </authorList>
    </citation>
    <scope>NUCLEOTIDE SEQUENCE [LARGE SCALE GENOMIC DNA]</scope>
    <source>
        <strain evidence="2">DSM 17616</strain>
    </source>
</reference>
<sequence>MPVTTASFSGSERTTLQSAISSALYSEEIHRFYQQCKQADIDLADSASTPDNQRSKLQQLLQQKVHSTDIQYLLNADPKLTADLKQNILTLKDCADAVAFQTLQDSYDLALFSLEIATPLSKPLSDKSSVSASQVKQAQQQTLALIESSHAIAWANVADRQQLRAVQQANYLHPGYQGRYVFKVQHGWRGNTGHYLGMHIFVSDADIDKTAKQWLIFLDKNGHFINALEAEQASDHLKALQNADWRYDVHGNLHRN</sequence>
<name>A0A1H6NND8_9GAMM</name>
<dbReference type="EMBL" id="FNXF01000024">
    <property type="protein sequence ID" value="SEI12296.1"/>
    <property type="molecule type" value="Genomic_DNA"/>
</dbReference>
<evidence type="ECO:0000313" key="2">
    <source>
        <dbReference type="Proteomes" id="UP000199371"/>
    </source>
</evidence>
<dbReference type="AlphaFoldDB" id="A0A1H6NND8"/>
<protein>
    <submittedName>
        <fullName evidence="1">Uncharacterized protein</fullName>
    </submittedName>
</protein>
<accession>A0A1H6NND8</accession>
<proteinExistence type="predicted"/>
<organism evidence="1 2">
    <name type="scientific">Rheinheimera pacifica</name>
    <dbReference type="NCBI Taxonomy" id="173990"/>
    <lineage>
        <taxon>Bacteria</taxon>
        <taxon>Pseudomonadati</taxon>
        <taxon>Pseudomonadota</taxon>
        <taxon>Gammaproteobacteria</taxon>
        <taxon>Chromatiales</taxon>
        <taxon>Chromatiaceae</taxon>
        <taxon>Rheinheimera</taxon>
    </lineage>
</organism>
<keyword evidence="2" id="KW-1185">Reference proteome</keyword>
<dbReference type="Proteomes" id="UP000199371">
    <property type="component" value="Unassembled WGS sequence"/>
</dbReference>
<dbReference type="STRING" id="173990.SAMN05660691_03932"/>
<gene>
    <name evidence="1" type="ORF">SAMN05660691_03932</name>
</gene>